<dbReference type="InterPro" id="IPR050468">
    <property type="entry name" value="Cuticle_Struct_Prot"/>
</dbReference>
<evidence type="ECO:0000313" key="4">
    <source>
        <dbReference type="Proteomes" id="UP000821853"/>
    </source>
</evidence>
<dbReference type="PANTHER" id="PTHR10380">
    <property type="entry name" value="CUTICLE PROTEIN"/>
    <property type="match status" value="1"/>
</dbReference>
<dbReference type="InterPro" id="IPR000618">
    <property type="entry name" value="Insect_cuticle"/>
</dbReference>
<dbReference type="VEuPathDB" id="VectorBase:HLOH_057679"/>
<dbReference type="InterPro" id="IPR031311">
    <property type="entry name" value="CHIT_BIND_RR_consensus"/>
</dbReference>
<accession>A0A9J6GAZ0</accession>
<protein>
    <recommendedName>
        <fullName evidence="5">Cuticle protein</fullName>
    </recommendedName>
</protein>
<dbReference type="GO" id="GO:0062129">
    <property type="term" value="C:chitin-based extracellular matrix"/>
    <property type="evidence" value="ECO:0007669"/>
    <property type="project" value="TreeGrafter"/>
</dbReference>
<evidence type="ECO:0000256" key="1">
    <source>
        <dbReference type="ARBA" id="ARBA00022460"/>
    </source>
</evidence>
<dbReference type="AlphaFoldDB" id="A0A9J6GAZ0"/>
<dbReference type="Proteomes" id="UP000821853">
    <property type="component" value="Chromosome 3"/>
</dbReference>
<proteinExistence type="predicted"/>
<keyword evidence="1 2" id="KW-0193">Cuticle</keyword>
<sequence>MISKYTGQKHTAIQSILLSGFIKYNYPNNLIIQDPRGPTVPKILVANFFFFEREFKKRWRSRCKSMPPQPYSFGYDNTDEYGTQQFHKEEGDANNAKTGSYGYRDANGLYRIVKYVADENGFRVTIDTNEPGTLPGSSADAVFNANPVSASGAGQSGNYAAAGGQEGVRRIRFEWAMGWINLYLFLERFIWMTTTRPCTLHQEK</sequence>
<reference evidence="3 4" key="1">
    <citation type="journal article" date="2020" name="Cell">
        <title>Large-Scale Comparative Analyses of Tick Genomes Elucidate Their Genetic Diversity and Vector Capacities.</title>
        <authorList>
            <consortium name="Tick Genome and Microbiome Consortium (TIGMIC)"/>
            <person name="Jia N."/>
            <person name="Wang J."/>
            <person name="Shi W."/>
            <person name="Du L."/>
            <person name="Sun Y."/>
            <person name="Zhan W."/>
            <person name="Jiang J.F."/>
            <person name="Wang Q."/>
            <person name="Zhang B."/>
            <person name="Ji P."/>
            <person name="Bell-Sakyi L."/>
            <person name="Cui X.M."/>
            <person name="Yuan T.T."/>
            <person name="Jiang B.G."/>
            <person name="Yang W.F."/>
            <person name="Lam T.T."/>
            <person name="Chang Q.C."/>
            <person name="Ding S.J."/>
            <person name="Wang X.J."/>
            <person name="Zhu J.G."/>
            <person name="Ruan X.D."/>
            <person name="Zhao L."/>
            <person name="Wei J.T."/>
            <person name="Ye R.Z."/>
            <person name="Que T.C."/>
            <person name="Du C.H."/>
            <person name="Zhou Y.H."/>
            <person name="Cheng J.X."/>
            <person name="Dai P.F."/>
            <person name="Guo W.B."/>
            <person name="Han X.H."/>
            <person name="Huang E.J."/>
            <person name="Li L.F."/>
            <person name="Wei W."/>
            <person name="Gao Y.C."/>
            <person name="Liu J.Z."/>
            <person name="Shao H.Z."/>
            <person name="Wang X."/>
            <person name="Wang C.C."/>
            <person name="Yang T.C."/>
            <person name="Huo Q.B."/>
            <person name="Li W."/>
            <person name="Chen H.Y."/>
            <person name="Chen S.E."/>
            <person name="Zhou L.G."/>
            <person name="Ni X.B."/>
            <person name="Tian J.H."/>
            <person name="Sheng Y."/>
            <person name="Liu T."/>
            <person name="Pan Y.S."/>
            <person name="Xia L.Y."/>
            <person name="Li J."/>
            <person name="Zhao F."/>
            <person name="Cao W.C."/>
        </authorList>
    </citation>
    <scope>NUCLEOTIDE SEQUENCE [LARGE SCALE GENOMIC DNA]</scope>
    <source>
        <strain evidence="3">HaeL-2018</strain>
    </source>
</reference>
<dbReference type="Pfam" id="PF00379">
    <property type="entry name" value="Chitin_bind_4"/>
    <property type="match status" value="1"/>
</dbReference>
<keyword evidence="4" id="KW-1185">Reference proteome</keyword>
<evidence type="ECO:0008006" key="5">
    <source>
        <dbReference type="Google" id="ProtNLM"/>
    </source>
</evidence>
<organism evidence="3 4">
    <name type="scientific">Haemaphysalis longicornis</name>
    <name type="common">Bush tick</name>
    <dbReference type="NCBI Taxonomy" id="44386"/>
    <lineage>
        <taxon>Eukaryota</taxon>
        <taxon>Metazoa</taxon>
        <taxon>Ecdysozoa</taxon>
        <taxon>Arthropoda</taxon>
        <taxon>Chelicerata</taxon>
        <taxon>Arachnida</taxon>
        <taxon>Acari</taxon>
        <taxon>Parasitiformes</taxon>
        <taxon>Ixodida</taxon>
        <taxon>Ixodoidea</taxon>
        <taxon>Ixodidae</taxon>
        <taxon>Haemaphysalinae</taxon>
        <taxon>Haemaphysalis</taxon>
    </lineage>
</organism>
<evidence type="ECO:0000256" key="2">
    <source>
        <dbReference type="PROSITE-ProRule" id="PRU00497"/>
    </source>
</evidence>
<dbReference type="EMBL" id="JABSTR010000005">
    <property type="protein sequence ID" value="KAH9371568.1"/>
    <property type="molecule type" value="Genomic_DNA"/>
</dbReference>
<dbReference type="OrthoDB" id="6430831at2759"/>
<comment type="caution">
    <text evidence="3">The sequence shown here is derived from an EMBL/GenBank/DDBJ whole genome shotgun (WGS) entry which is preliminary data.</text>
</comment>
<dbReference type="InterPro" id="IPR029070">
    <property type="entry name" value="Chitinase_insertion_sf"/>
</dbReference>
<dbReference type="Gene3D" id="3.10.50.10">
    <property type="match status" value="1"/>
</dbReference>
<dbReference type="GO" id="GO:0008010">
    <property type="term" value="F:structural constituent of chitin-based larval cuticle"/>
    <property type="evidence" value="ECO:0007669"/>
    <property type="project" value="TreeGrafter"/>
</dbReference>
<dbReference type="PROSITE" id="PS00233">
    <property type="entry name" value="CHIT_BIND_RR_1"/>
    <property type="match status" value="1"/>
</dbReference>
<dbReference type="PANTHER" id="PTHR10380:SF173">
    <property type="entry name" value="CUTICULAR PROTEIN 47EF, ISOFORM C-RELATED"/>
    <property type="match status" value="1"/>
</dbReference>
<gene>
    <name evidence="3" type="ORF">HPB48_000624</name>
</gene>
<name>A0A9J6GAZ0_HAELO</name>
<dbReference type="PROSITE" id="PS51155">
    <property type="entry name" value="CHIT_BIND_RR_2"/>
    <property type="match status" value="1"/>
</dbReference>
<evidence type="ECO:0000313" key="3">
    <source>
        <dbReference type="EMBL" id="KAH9371568.1"/>
    </source>
</evidence>